<evidence type="ECO:0000313" key="14">
    <source>
        <dbReference type="Proteomes" id="UP001642483"/>
    </source>
</evidence>
<dbReference type="EC" id="3.4.24.-" evidence="9"/>
<evidence type="ECO:0000256" key="9">
    <source>
        <dbReference type="RuleBase" id="RU361183"/>
    </source>
</evidence>
<comment type="caution">
    <text evidence="13">The sequence shown here is derived from an EMBL/GenBank/DDBJ whole genome shotgun (WGS) entry which is preliminary data.</text>
</comment>
<keyword evidence="2 8" id="KW-0645">Protease</keyword>
<keyword evidence="6 8" id="KW-0482">Metalloprotease</keyword>
<evidence type="ECO:0000256" key="3">
    <source>
        <dbReference type="ARBA" id="ARBA00022723"/>
    </source>
</evidence>
<feature type="domain" description="ShKT" evidence="11">
    <location>
        <begin position="327"/>
        <end position="364"/>
    </location>
</feature>
<feature type="domain" description="Peptidase M12A" evidence="12">
    <location>
        <begin position="96"/>
        <end position="294"/>
    </location>
</feature>
<dbReference type="InterPro" id="IPR024079">
    <property type="entry name" value="MetalloPept_cat_dom_sf"/>
</dbReference>
<sequence>MLAKILTFGLLTSLKLCALIQARPTQDAIDAIKSDDVVCKESCSTICPLGHERDENGCLICGKCNIRGMFEGDIIIGNENSYHQLLTVVGVKTRTRRAAQKNNEWPKTGDNVNIGYVFDDSVSRKAKRRVMRAIQEYNKHTCIRFVPKTSQQTYLKIYAGDQCSSYVGKVLPRGGQDMFVGDCSVGSIMHELMHAVGFWHEHTRPDRDNFVAIKWANLAKEHEISIRKLNPTEWDKLDSPYDYNSIMHYPSYAYGYTSEGEPVMTDKMGEEILAQRTRFSTEDIRQINRKYDCPARYLGGRSSPEISTKPMPSARTTSKPLAQKSSCKNTVSNCERLVRLGGCEKGNVLYLYMKMSCKRSCQMC</sequence>
<dbReference type="CDD" id="cd04280">
    <property type="entry name" value="ZnMc_astacin_like"/>
    <property type="match status" value="1"/>
</dbReference>
<dbReference type="Proteomes" id="UP001642483">
    <property type="component" value="Unassembled WGS sequence"/>
</dbReference>
<dbReference type="PANTHER" id="PTHR10127">
    <property type="entry name" value="DISCOIDIN, CUB, EGF, LAMININ , AND ZINC METALLOPROTEASE DOMAIN CONTAINING"/>
    <property type="match status" value="1"/>
</dbReference>
<protein>
    <recommendedName>
        <fullName evidence="9">Metalloendopeptidase</fullName>
        <ecNumber evidence="9">3.4.24.-</ecNumber>
    </recommendedName>
</protein>
<evidence type="ECO:0000256" key="5">
    <source>
        <dbReference type="ARBA" id="ARBA00022833"/>
    </source>
</evidence>
<comment type="caution">
    <text evidence="7">Lacks conserved residue(s) required for the propagation of feature annotation.</text>
</comment>
<dbReference type="InterPro" id="IPR006026">
    <property type="entry name" value="Peptidase_Metallo"/>
</dbReference>
<evidence type="ECO:0000256" key="8">
    <source>
        <dbReference type="PROSITE-ProRule" id="PRU01211"/>
    </source>
</evidence>
<name>A0ABP0FXV7_CLALP</name>
<dbReference type="InterPro" id="IPR003582">
    <property type="entry name" value="ShKT_dom"/>
</dbReference>
<dbReference type="InterPro" id="IPR011061">
    <property type="entry name" value="Hirudin/antistatin"/>
</dbReference>
<dbReference type="SUPFAM" id="SSF57262">
    <property type="entry name" value="Leech antihemostatic proteins"/>
    <property type="match status" value="1"/>
</dbReference>
<keyword evidence="5 8" id="KW-0862">Zinc</keyword>
<feature type="active site" evidence="8">
    <location>
        <position position="191"/>
    </location>
</feature>
<evidence type="ECO:0000256" key="7">
    <source>
        <dbReference type="PROSITE-ProRule" id="PRU01005"/>
    </source>
</evidence>
<reference evidence="13 14" key="1">
    <citation type="submission" date="2024-02" db="EMBL/GenBank/DDBJ databases">
        <authorList>
            <person name="Daric V."/>
            <person name="Darras S."/>
        </authorList>
    </citation>
    <scope>NUCLEOTIDE SEQUENCE [LARGE SCALE GENOMIC DNA]</scope>
</reference>
<dbReference type="Pfam" id="PF01549">
    <property type="entry name" value="ShK"/>
    <property type="match status" value="1"/>
</dbReference>
<feature type="binding site" evidence="8">
    <location>
        <position position="190"/>
    </location>
    <ligand>
        <name>Zn(2+)</name>
        <dbReference type="ChEBI" id="CHEBI:29105"/>
        <note>catalytic</note>
    </ligand>
</feature>
<evidence type="ECO:0000256" key="1">
    <source>
        <dbReference type="ARBA" id="ARBA00002657"/>
    </source>
</evidence>
<evidence type="ECO:0000256" key="10">
    <source>
        <dbReference type="SAM" id="MobiDB-lite"/>
    </source>
</evidence>
<keyword evidence="9" id="KW-0732">Signal</keyword>
<dbReference type="PROSITE" id="PS51864">
    <property type="entry name" value="ASTACIN"/>
    <property type="match status" value="1"/>
</dbReference>
<dbReference type="Gene3D" id="3.40.390.10">
    <property type="entry name" value="Collagenase (Catalytic Domain)"/>
    <property type="match status" value="1"/>
</dbReference>
<dbReference type="PANTHER" id="PTHR10127:SF780">
    <property type="entry name" value="METALLOENDOPEPTIDASE"/>
    <property type="match status" value="1"/>
</dbReference>
<keyword evidence="4 8" id="KW-0378">Hydrolase</keyword>
<dbReference type="SUPFAM" id="SSF55486">
    <property type="entry name" value="Metalloproteases ('zincins'), catalytic domain"/>
    <property type="match status" value="1"/>
</dbReference>
<evidence type="ECO:0000256" key="2">
    <source>
        <dbReference type="ARBA" id="ARBA00022670"/>
    </source>
</evidence>
<dbReference type="PROSITE" id="PS51670">
    <property type="entry name" value="SHKT"/>
    <property type="match status" value="1"/>
</dbReference>
<dbReference type="Pfam" id="PF01400">
    <property type="entry name" value="Astacin"/>
    <property type="match status" value="1"/>
</dbReference>
<accession>A0ABP0FXV7</accession>
<feature type="chain" id="PRO_5044972081" description="Metalloendopeptidase" evidence="9">
    <location>
        <begin position="23"/>
        <end position="364"/>
    </location>
</feature>
<organism evidence="13 14">
    <name type="scientific">Clavelina lepadiformis</name>
    <name type="common">Light-bulb sea squirt</name>
    <name type="synonym">Ascidia lepadiformis</name>
    <dbReference type="NCBI Taxonomy" id="159417"/>
    <lineage>
        <taxon>Eukaryota</taxon>
        <taxon>Metazoa</taxon>
        <taxon>Chordata</taxon>
        <taxon>Tunicata</taxon>
        <taxon>Ascidiacea</taxon>
        <taxon>Aplousobranchia</taxon>
        <taxon>Clavelinidae</taxon>
        <taxon>Clavelina</taxon>
    </lineage>
</organism>
<dbReference type="PRINTS" id="PR00480">
    <property type="entry name" value="ASTACIN"/>
</dbReference>
<keyword evidence="3 8" id="KW-0479">Metal-binding</keyword>
<gene>
    <name evidence="13" type="ORF">CVLEPA_LOCUS15134</name>
</gene>
<comment type="function">
    <text evidence="1">Metalloprotease.</text>
</comment>
<evidence type="ECO:0000256" key="4">
    <source>
        <dbReference type="ARBA" id="ARBA00022801"/>
    </source>
</evidence>
<feature type="binding site" evidence="8">
    <location>
        <position position="194"/>
    </location>
    <ligand>
        <name>Zn(2+)</name>
        <dbReference type="ChEBI" id="CHEBI:29105"/>
        <note>catalytic</note>
    </ligand>
</feature>
<dbReference type="InterPro" id="IPR034035">
    <property type="entry name" value="Astacin-like_dom"/>
</dbReference>
<dbReference type="InterPro" id="IPR001506">
    <property type="entry name" value="Peptidase_M12A"/>
</dbReference>
<feature type="region of interest" description="Disordered" evidence="10">
    <location>
        <begin position="298"/>
        <end position="322"/>
    </location>
</feature>
<evidence type="ECO:0000256" key="6">
    <source>
        <dbReference type="ARBA" id="ARBA00023049"/>
    </source>
</evidence>
<keyword evidence="14" id="KW-1185">Reference proteome</keyword>
<feature type="binding site" evidence="8">
    <location>
        <position position="200"/>
    </location>
    <ligand>
        <name>Zn(2+)</name>
        <dbReference type="ChEBI" id="CHEBI:29105"/>
        <note>catalytic</note>
    </ligand>
</feature>
<dbReference type="SMART" id="SM00235">
    <property type="entry name" value="ZnMc"/>
    <property type="match status" value="1"/>
</dbReference>
<evidence type="ECO:0000259" key="11">
    <source>
        <dbReference type="PROSITE" id="PS51670"/>
    </source>
</evidence>
<comment type="cofactor">
    <cofactor evidence="8 9">
        <name>Zn(2+)</name>
        <dbReference type="ChEBI" id="CHEBI:29105"/>
    </cofactor>
    <text evidence="8 9">Binds 1 zinc ion per subunit.</text>
</comment>
<feature type="signal peptide" evidence="9">
    <location>
        <begin position="1"/>
        <end position="22"/>
    </location>
</feature>
<evidence type="ECO:0000259" key="12">
    <source>
        <dbReference type="PROSITE" id="PS51864"/>
    </source>
</evidence>
<proteinExistence type="predicted"/>
<dbReference type="EMBL" id="CAWYQH010000097">
    <property type="protein sequence ID" value="CAK8684133.1"/>
    <property type="molecule type" value="Genomic_DNA"/>
</dbReference>
<evidence type="ECO:0000313" key="13">
    <source>
        <dbReference type="EMBL" id="CAK8684133.1"/>
    </source>
</evidence>